<feature type="non-terminal residue" evidence="3">
    <location>
        <position position="763"/>
    </location>
</feature>
<comment type="caution">
    <text evidence="3">The sequence shown here is derived from an EMBL/GenBank/DDBJ whole genome shotgun (WGS) entry which is preliminary data.</text>
</comment>
<dbReference type="AlphaFoldDB" id="A0A2S4UEH7"/>
<keyword evidence="4" id="KW-1185">Reference proteome</keyword>
<feature type="compositionally biased region" description="Basic and acidic residues" evidence="1">
    <location>
        <begin position="535"/>
        <end position="545"/>
    </location>
</feature>
<feature type="compositionally biased region" description="Polar residues" evidence="1">
    <location>
        <begin position="602"/>
        <end position="618"/>
    </location>
</feature>
<feature type="region of interest" description="Disordered" evidence="1">
    <location>
        <begin position="394"/>
        <end position="461"/>
    </location>
</feature>
<feature type="compositionally biased region" description="Low complexity" evidence="1">
    <location>
        <begin position="507"/>
        <end position="523"/>
    </location>
</feature>
<dbReference type="VEuPathDB" id="FungiDB:PSTT_00266"/>
<feature type="region of interest" description="Disordered" evidence="1">
    <location>
        <begin position="337"/>
        <end position="357"/>
    </location>
</feature>
<reference evidence="4" key="3">
    <citation type="journal article" date="2018" name="Mol. Plant Microbe Interact.">
        <title>Genome sequence resources for the wheat stripe rust pathogen (Puccinia striiformis f. sp. tritici) and the barley stripe rust pathogen (Puccinia striiformis f. sp. hordei).</title>
        <authorList>
            <person name="Xia C."/>
            <person name="Wang M."/>
            <person name="Yin C."/>
            <person name="Cornejo O.E."/>
            <person name="Hulbert S.H."/>
            <person name="Chen X."/>
        </authorList>
    </citation>
    <scope>NUCLEOTIDE SEQUENCE [LARGE SCALE GENOMIC DNA]</scope>
    <source>
        <strain evidence="4">93TX-2</strain>
    </source>
</reference>
<feature type="compositionally biased region" description="Polar residues" evidence="1">
    <location>
        <begin position="424"/>
        <end position="440"/>
    </location>
</feature>
<dbReference type="VEuPathDB" id="FungiDB:PSTT_14268"/>
<sequence length="763" mass="83560">MNPYPLRHLRMYSTKFILLLIAITLSGRAVNAADPAFDPSEFPCPDPKQSKAMCLQTTVKSAKQRTDWFLIPANLATLNPPLPPQYSCDSQRQIFQSGFHNTCCSKDLDLKKFPKSVGLHLCDIFQLDLHDHLAKLDRGTSAPPIKMQKRFFMDHPTQISSNYEHRIGYLEEIVGLLLAKQGHHTVSCTVSTAQPTSSFRYSIDRGLIPLLSKTTKESLTYGRNAKSKETRSSHYSDRSFGIHHRPSIISVDSFNRSFSSLNCSTGSKPRLNSLLSGAINTQPPPPATPTSVNYSNLGSLATGPNHLLISTPDLMTCDSPPFFPASATLEPRPSLADRLSSKGNRKIPPSNCIPQTNSHSLVARTKNILDGIGIENHNSRIDIENDLEITTGFGPCPAAETAPPRLRTSGLTFKPPHDQRSRSHTPPHQQRSQSSSCTQLDSRRRLSTSRPQRHSFTSSSTTSQACNLIIVRSHNPVFPLGSTSSALFTSSPSNLLIGPSSQKQTIHSPSQSHSSSECPSHSHSVFLKEHGDAKTLVGDHSDSGTKTKKLAVDPQSPRPIIVTNPRPDLNKLIKPLSSLHPTNQITPTPPSASPSDLPADSNTITPISAPSCMTTAPRTTKKTDRHSQVDTGFSKSDTTPLFFIDASGNTTSNLNSNHPEDFQISAMGSISIISPTEAPVSQLSPTEYERLLNEAELADYLEYLQDNGHLQNHADPKKDQAMCLGTTVKSAKQRTDYYFIPAAKLSPSSPPQFSCNSKREQYQ</sequence>
<keyword evidence="2" id="KW-0732">Signal</keyword>
<evidence type="ECO:0000313" key="3">
    <source>
        <dbReference type="EMBL" id="POV95586.1"/>
    </source>
</evidence>
<proteinExistence type="predicted"/>
<evidence type="ECO:0000256" key="2">
    <source>
        <dbReference type="SAM" id="SignalP"/>
    </source>
</evidence>
<organism evidence="3 4">
    <name type="scientific">Puccinia striiformis</name>
    <dbReference type="NCBI Taxonomy" id="27350"/>
    <lineage>
        <taxon>Eukaryota</taxon>
        <taxon>Fungi</taxon>
        <taxon>Dikarya</taxon>
        <taxon>Basidiomycota</taxon>
        <taxon>Pucciniomycotina</taxon>
        <taxon>Pucciniomycetes</taxon>
        <taxon>Pucciniales</taxon>
        <taxon>Pucciniaceae</taxon>
        <taxon>Puccinia</taxon>
    </lineage>
</organism>
<dbReference type="VEuPathDB" id="FungiDB:PSTT_07716"/>
<evidence type="ECO:0000313" key="4">
    <source>
        <dbReference type="Proteomes" id="UP000238274"/>
    </source>
</evidence>
<dbReference type="VEuPathDB" id="FungiDB:PSHT_15589"/>
<accession>A0A2S4UEH7</accession>
<dbReference type="Proteomes" id="UP000238274">
    <property type="component" value="Unassembled WGS sequence"/>
</dbReference>
<feature type="signal peptide" evidence="2">
    <location>
        <begin position="1"/>
        <end position="32"/>
    </location>
</feature>
<dbReference type="VEuPathDB" id="FungiDB:PSTT_17016"/>
<feature type="region of interest" description="Disordered" evidence="1">
    <location>
        <begin position="219"/>
        <end position="238"/>
    </location>
</feature>
<evidence type="ECO:0000256" key="1">
    <source>
        <dbReference type="SAM" id="MobiDB-lite"/>
    </source>
</evidence>
<feature type="chain" id="PRO_5015752973" evidence="2">
    <location>
        <begin position="33"/>
        <end position="763"/>
    </location>
</feature>
<feature type="region of interest" description="Disordered" evidence="1">
    <location>
        <begin position="495"/>
        <end position="523"/>
    </location>
</feature>
<protein>
    <submittedName>
        <fullName evidence="3">Uncharacterized protein</fullName>
    </submittedName>
</protein>
<feature type="compositionally biased region" description="Basic and acidic residues" evidence="1">
    <location>
        <begin position="226"/>
        <end position="237"/>
    </location>
</feature>
<reference evidence="3 4" key="1">
    <citation type="submission" date="2017-12" db="EMBL/GenBank/DDBJ databases">
        <title>Gene loss provides genomic basis for host adaptation in cereal stripe rust fungi.</title>
        <authorList>
            <person name="Xia C."/>
        </authorList>
    </citation>
    <scope>NUCLEOTIDE SEQUENCE [LARGE SCALE GENOMIC DNA]</scope>
    <source>
        <strain evidence="3 4">93TX-2</strain>
    </source>
</reference>
<gene>
    <name evidence="3" type="ORF">PSHT_15589</name>
</gene>
<reference evidence="4" key="2">
    <citation type="journal article" date="2018" name="BMC Genomics">
        <title>Genomic insights into host adaptation between the wheat stripe rust pathogen (Puccinia striiformis f. sp. tritici) and the barley stripe rust pathogen (Puccinia striiformis f. sp. hordei).</title>
        <authorList>
            <person name="Xia C."/>
            <person name="Wang M."/>
            <person name="Yin C."/>
            <person name="Cornejo O.E."/>
            <person name="Hulbert S.H."/>
            <person name="Chen X."/>
        </authorList>
    </citation>
    <scope>NUCLEOTIDE SEQUENCE [LARGE SCALE GENOMIC DNA]</scope>
    <source>
        <strain evidence="4">93TX-2</strain>
    </source>
</reference>
<name>A0A2S4UEH7_9BASI</name>
<dbReference type="EMBL" id="PKSM01000409">
    <property type="protein sequence ID" value="POV95586.1"/>
    <property type="molecule type" value="Genomic_DNA"/>
</dbReference>
<dbReference type="VEuPathDB" id="FungiDB:PSTT_09967"/>
<feature type="region of interest" description="Disordered" evidence="1">
    <location>
        <begin position="535"/>
        <end position="633"/>
    </location>
</feature>